<evidence type="ECO:0000256" key="1">
    <source>
        <dbReference type="SAM" id="MobiDB-lite"/>
    </source>
</evidence>
<protein>
    <submittedName>
        <fullName evidence="2">Uncharacterized protein</fullName>
    </submittedName>
</protein>
<organism evidence="2 3">
    <name type="scientific">Puccinia coronata f. sp. avenae</name>
    <dbReference type="NCBI Taxonomy" id="200324"/>
    <lineage>
        <taxon>Eukaryota</taxon>
        <taxon>Fungi</taxon>
        <taxon>Dikarya</taxon>
        <taxon>Basidiomycota</taxon>
        <taxon>Pucciniomycotina</taxon>
        <taxon>Pucciniomycetes</taxon>
        <taxon>Pucciniales</taxon>
        <taxon>Pucciniaceae</taxon>
        <taxon>Puccinia</taxon>
    </lineage>
</organism>
<sequence length="160" mass="17636">MRGVDEQLLGKKNLSKNDPSVDPLRGSCTLEVFACPAQSKWISAHGMADPIGSSTVTLVAIPSWQQLSHRLPRPRHRLWADHPRLDYQLLTAIVGFPAQSSHSYRDSVSVQSVEHVSHCLSLRRVLCSLSRPRAAPSGHLHRPSRSISDPHAQSRATTAI</sequence>
<reference evidence="2 3" key="1">
    <citation type="submission" date="2017-11" db="EMBL/GenBank/DDBJ databases">
        <title>De novo assembly and phasing of dikaryotic genomes from two isolates of Puccinia coronata f. sp. avenae, the causal agent of oat crown rust.</title>
        <authorList>
            <person name="Miller M.E."/>
            <person name="Zhang Y."/>
            <person name="Omidvar V."/>
            <person name="Sperschneider J."/>
            <person name="Schwessinger B."/>
            <person name="Raley C."/>
            <person name="Palmer J.M."/>
            <person name="Garnica D."/>
            <person name="Upadhyaya N."/>
            <person name="Rathjen J."/>
            <person name="Taylor J.M."/>
            <person name="Park R.F."/>
            <person name="Dodds P.N."/>
            <person name="Hirsch C.D."/>
            <person name="Kianian S.F."/>
            <person name="Figueroa M."/>
        </authorList>
    </citation>
    <scope>NUCLEOTIDE SEQUENCE [LARGE SCALE GENOMIC DNA]</scope>
    <source>
        <strain evidence="2">12SD80</strain>
    </source>
</reference>
<feature type="region of interest" description="Disordered" evidence="1">
    <location>
        <begin position="135"/>
        <end position="160"/>
    </location>
</feature>
<accession>A0A2N5V7L0</accession>
<gene>
    <name evidence="2" type="ORF">PCASD_08663</name>
</gene>
<comment type="caution">
    <text evidence="2">The sequence shown here is derived from an EMBL/GenBank/DDBJ whole genome shotgun (WGS) entry which is preliminary data.</text>
</comment>
<proteinExistence type="predicted"/>
<dbReference type="AlphaFoldDB" id="A0A2N5V7L0"/>
<name>A0A2N5V7L0_9BASI</name>
<dbReference type="Proteomes" id="UP000235392">
    <property type="component" value="Unassembled WGS sequence"/>
</dbReference>
<evidence type="ECO:0000313" key="2">
    <source>
        <dbReference type="EMBL" id="PLW45886.1"/>
    </source>
</evidence>
<evidence type="ECO:0000313" key="3">
    <source>
        <dbReference type="Proteomes" id="UP000235392"/>
    </source>
</evidence>
<dbReference type="EMBL" id="PGCI01000044">
    <property type="protein sequence ID" value="PLW45886.1"/>
    <property type="molecule type" value="Genomic_DNA"/>
</dbReference>